<dbReference type="EMBL" id="KE504175">
    <property type="protein sequence ID" value="EPS97508.1"/>
    <property type="molecule type" value="Genomic_DNA"/>
</dbReference>
<dbReference type="InterPro" id="IPR036047">
    <property type="entry name" value="F-box-like_dom_sf"/>
</dbReference>
<dbReference type="AlphaFoldDB" id="S8E255"/>
<name>S8E255_FOMSC</name>
<dbReference type="OrthoDB" id="2788229at2759"/>
<dbReference type="InParanoid" id="S8E255"/>
<gene>
    <name evidence="2" type="ORF">FOMPIDRAFT_1052277</name>
</gene>
<evidence type="ECO:0000313" key="3">
    <source>
        <dbReference type="Proteomes" id="UP000015241"/>
    </source>
</evidence>
<feature type="compositionally biased region" description="Basic and acidic residues" evidence="1">
    <location>
        <begin position="17"/>
        <end position="38"/>
    </location>
</feature>
<reference evidence="2 3" key="1">
    <citation type="journal article" date="2012" name="Science">
        <title>The Paleozoic origin of enzymatic lignin decomposition reconstructed from 31 fungal genomes.</title>
        <authorList>
            <person name="Floudas D."/>
            <person name="Binder M."/>
            <person name="Riley R."/>
            <person name="Barry K."/>
            <person name="Blanchette R.A."/>
            <person name="Henrissat B."/>
            <person name="Martinez A.T."/>
            <person name="Otillar R."/>
            <person name="Spatafora J.W."/>
            <person name="Yadav J.S."/>
            <person name="Aerts A."/>
            <person name="Benoit I."/>
            <person name="Boyd A."/>
            <person name="Carlson A."/>
            <person name="Copeland A."/>
            <person name="Coutinho P.M."/>
            <person name="de Vries R.P."/>
            <person name="Ferreira P."/>
            <person name="Findley K."/>
            <person name="Foster B."/>
            <person name="Gaskell J."/>
            <person name="Glotzer D."/>
            <person name="Gorecki P."/>
            <person name="Heitman J."/>
            <person name="Hesse C."/>
            <person name="Hori C."/>
            <person name="Igarashi K."/>
            <person name="Jurgens J.A."/>
            <person name="Kallen N."/>
            <person name="Kersten P."/>
            <person name="Kohler A."/>
            <person name="Kuees U."/>
            <person name="Kumar T.K.A."/>
            <person name="Kuo A."/>
            <person name="LaButti K."/>
            <person name="Larrondo L.F."/>
            <person name="Lindquist E."/>
            <person name="Ling A."/>
            <person name="Lombard V."/>
            <person name="Lucas S."/>
            <person name="Lundell T."/>
            <person name="Martin R."/>
            <person name="McLaughlin D.J."/>
            <person name="Morgenstern I."/>
            <person name="Morin E."/>
            <person name="Murat C."/>
            <person name="Nagy L.G."/>
            <person name="Nolan M."/>
            <person name="Ohm R.A."/>
            <person name="Patyshakuliyeva A."/>
            <person name="Rokas A."/>
            <person name="Ruiz-Duenas F.J."/>
            <person name="Sabat G."/>
            <person name="Salamov A."/>
            <person name="Samejima M."/>
            <person name="Schmutz J."/>
            <person name="Slot J.C."/>
            <person name="St John F."/>
            <person name="Stenlid J."/>
            <person name="Sun H."/>
            <person name="Sun S."/>
            <person name="Syed K."/>
            <person name="Tsang A."/>
            <person name="Wiebenga A."/>
            <person name="Young D."/>
            <person name="Pisabarro A."/>
            <person name="Eastwood D.C."/>
            <person name="Martin F."/>
            <person name="Cullen D."/>
            <person name="Grigoriev I.V."/>
            <person name="Hibbett D.S."/>
        </authorList>
    </citation>
    <scope>NUCLEOTIDE SEQUENCE</scope>
    <source>
        <strain evidence="3">FP-58527</strain>
    </source>
</reference>
<keyword evidence="3" id="KW-1185">Reference proteome</keyword>
<evidence type="ECO:0008006" key="4">
    <source>
        <dbReference type="Google" id="ProtNLM"/>
    </source>
</evidence>
<feature type="compositionally biased region" description="Polar residues" evidence="1">
    <location>
        <begin position="1"/>
        <end position="14"/>
    </location>
</feature>
<feature type="region of interest" description="Disordered" evidence="1">
    <location>
        <begin position="1"/>
        <end position="38"/>
    </location>
</feature>
<evidence type="ECO:0000256" key="1">
    <source>
        <dbReference type="SAM" id="MobiDB-lite"/>
    </source>
</evidence>
<evidence type="ECO:0000313" key="2">
    <source>
        <dbReference type="EMBL" id="EPS97508.1"/>
    </source>
</evidence>
<protein>
    <recommendedName>
        <fullName evidence="4">F-box domain-containing protein</fullName>
    </recommendedName>
</protein>
<proteinExistence type="predicted"/>
<accession>S8E255</accession>
<dbReference type="SUPFAM" id="SSF81383">
    <property type="entry name" value="F-box domain"/>
    <property type="match status" value="1"/>
</dbReference>
<dbReference type="Proteomes" id="UP000015241">
    <property type="component" value="Unassembled WGS sequence"/>
</dbReference>
<sequence>MSIFASEQQQNGSITVDDPRFADDSEKGSSQRSCDDKNNGPGTWCLPQEVWDNVVAHLDDTTAKACSLTCKALYYPARALHWRHIDLYPRQTGRGGWPSTLKSVLTENPILHTLVRRLDATLALSDLPYVASFEHLIHLGLVRLRHLGHDPRLWTLRLSNITELILFCYQPENVSDFIWLLSCFPRLTLLYVSEEPRYPQQLWEWHGEGALSLPYLSEVIFDSLALAKALPLITRAAGISLRRLEMRLPVLPHPLPDILDLSQNTHLTQLAIQLYYDMSLDERWDEHPVAALLTHVGALHTSLTQVDLGLPEMDGEIEPGAALGRELSRVMDDLPSVTVIFHHGRMEARAWRQAYTDHLPRAFPGLLAHTQRIRSFADYLEGDPDESEPLLLCSSDE</sequence>
<organism evidence="2 3">
    <name type="scientific">Fomitopsis schrenkii</name>
    <name type="common">Brown rot fungus</name>
    <dbReference type="NCBI Taxonomy" id="2126942"/>
    <lineage>
        <taxon>Eukaryota</taxon>
        <taxon>Fungi</taxon>
        <taxon>Dikarya</taxon>
        <taxon>Basidiomycota</taxon>
        <taxon>Agaricomycotina</taxon>
        <taxon>Agaricomycetes</taxon>
        <taxon>Polyporales</taxon>
        <taxon>Fomitopsis</taxon>
    </lineage>
</organism>
<dbReference type="HOGENOM" id="CLU_694521_0_0_1"/>